<comment type="caution">
    <text evidence="1">The sequence shown here is derived from an EMBL/GenBank/DDBJ whole genome shotgun (WGS) entry which is preliminary data.</text>
</comment>
<keyword evidence="2" id="KW-1185">Reference proteome</keyword>
<sequence length="1089" mass="126342">MEGPGMSLFQGAASIHINNSAQDRLEEQEELEDQKRRNEELKHKLANAFDDLQDDDEASSVNSSGNFTIDPHTNGGNGHPHIRTKSGLPPSYVDSLNHLKELHTRDSPNIYETPKSRHSPVQHDEPVKLQYNMGPYGAGDGQNHFFQQEYRGHINGTHNIDARQEYMNTEKLKVMYEMREKECQQLAAQMEKLDTEVDSLRARLAAATNDRDKAELSLQEAHHLLASSKHKIIELEQQVNTFTDKLVLSNQEKEQMQMDLRAATVSLQDLQQRLHTMQVTHTHDTDALFREQQDRHREEMDRMQTDLIKVKNRLDEKANEVKTLEKRCMEKDREKEELLIEKGGTINRLASELEAAQSRLASGETARLKERVAQLLTERNAAKEQVKELGSKLEVTAHELVLCRNKLASNQKEYDDWRTTLHQILRETLPENSYFGEPPSPGKLSTLKETLTRYKQQIQKVSTLQEEIAKRDKRLEQYRKQDSELRGKLEEQKGIEMQLNSRIAVLQNKLELLSTNSDGELVENYKQQNERLQTELENVRADLKNLDLKYTELEMDHDKLKAEKGSRASIVQEANADLLRELERCSTQLKGTIKENAELKNLYLQACSSRDGVSRELKDVQSKVQKERELFKSQEQDFVERIEKERRQSEKLTSDLTNSKEELERANKRISELQKEFTDKQKEFTVKLNKYLEDEKCAMRKEMEPCTQCEKNLKQIRQLNDQLSKCSVKLATQESNEALMNELKGKAEFFQQYIMERFQKLNDLRNVATNTDGPASQEPAAPTPSPPPGPNNSSIEQLVQNCDEALAAKTALMMKEKAIRDQIAEKFTLEMKTVEMNCARRLKEMENEQLATVTKLKELLERKMQEVETLKEFILSERSKVTQILESKENEISVLIKEHNAIQMECQKAKDSIKDWKLKAERYKEKVQRLGSSENFLKQEREELQQSHSSCIKELQNMKSKINSLQKKLLSSEQNYESLQTEHRALLEKYKNNKKCLLTHKEYITKKDTHINNELNRIQDEYRKIFLKLQNQITYLSNCRIQEERTKGKSSKAQPHLEYAEKINKLNAEFAKLTQASAAVTYDIPESNQ</sequence>
<evidence type="ECO:0000313" key="2">
    <source>
        <dbReference type="Proteomes" id="UP001064048"/>
    </source>
</evidence>
<accession>A0ACC0KMT0</accession>
<proteinExistence type="predicted"/>
<evidence type="ECO:0000313" key="1">
    <source>
        <dbReference type="EMBL" id="KAI8437618.1"/>
    </source>
</evidence>
<dbReference type="Proteomes" id="UP001064048">
    <property type="component" value="Chromosome 20"/>
</dbReference>
<protein>
    <submittedName>
        <fullName evidence="1">Uncharacterized protein</fullName>
    </submittedName>
</protein>
<organism evidence="1 2">
    <name type="scientific">Choristoneura fumiferana</name>
    <name type="common">Spruce budworm moth</name>
    <name type="synonym">Archips fumiferana</name>
    <dbReference type="NCBI Taxonomy" id="7141"/>
    <lineage>
        <taxon>Eukaryota</taxon>
        <taxon>Metazoa</taxon>
        <taxon>Ecdysozoa</taxon>
        <taxon>Arthropoda</taxon>
        <taxon>Hexapoda</taxon>
        <taxon>Insecta</taxon>
        <taxon>Pterygota</taxon>
        <taxon>Neoptera</taxon>
        <taxon>Endopterygota</taxon>
        <taxon>Lepidoptera</taxon>
        <taxon>Glossata</taxon>
        <taxon>Ditrysia</taxon>
        <taxon>Tortricoidea</taxon>
        <taxon>Tortricidae</taxon>
        <taxon>Tortricinae</taxon>
        <taxon>Choristoneura</taxon>
    </lineage>
</organism>
<reference evidence="1 2" key="1">
    <citation type="journal article" date="2022" name="Genome Biol. Evol.">
        <title>The Spruce Budworm Genome: Reconstructing the Evolutionary History of Antifreeze Proteins.</title>
        <authorList>
            <person name="Beliveau C."/>
            <person name="Gagne P."/>
            <person name="Picq S."/>
            <person name="Vernygora O."/>
            <person name="Keeling C.I."/>
            <person name="Pinkney K."/>
            <person name="Doucet D."/>
            <person name="Wen F."/>
            <person name="Johnston J.S."/>
            <person name="Maaroufi H."/>
            <person name="Boyle B."/>
            <person name="Laroche J."/>
            <person name="Dewar K."/>
            <person name="Juretic N."/>
            <person name="Blackburn G."/>
            <person name="Nisole A."/>
            <person name="Brunet B."/>
            <person name="Brandao M."/>
            <person name="Lumley L."/>
            <person name="Duan J."/>
            <person name="Quan G."/>
            <person name="Lucarotti C.J."/>
            <person name="Roe A.D."/>
            <person name="Sperling F.A.H."/>
            <person name="Levesque R.C."/>
            <person name="Cusson M."/>
        </authorList>
    </citation>
    <scope>NUCLEOTIDE SEQUENCE [LARGE SCALE GENOMIC DNA]</scope>
    <source>
        <strain evidence="1">Glfc:IPQL:Cfum</strain>
    </source>
</reference>
<gene>
    <name evidence="1" type="ORF">MSG28_011877</name>
</gene>
<dbReference type="EMBL" id="CM046120">
    <property type="protein sequence ID" value="KAI8437618.1"/>
    <property type="molecule type" value="Genomic_DNA"/>
</dbReference>
<name>A0ACC0KMT0_CHOFU</name>